<dbReference type="InterPro" id="IPR000276">
    <property type="entry name" value="GPCR_Rhodpsn"/>
</dbReference>
<evidence type="ECO:0000256" key="8">
    <source>
        <dbReference type="ARBA" id="ARBA00023040"/>
    </source>
</evidence>
<dbReference type="CDD" id="cd15234">
    <property type="entry name" value="7tmA_OR7-like"/>
    <property type="match status" value="1"/>
</dbReference>
<keyword evidence="5 12" id="KW-0812">Transmembrane</keyword>
<dbReference type="PRINTS" id="PR00245">
    <property type="entry name" value="OLFACTORYR"/>
</dbReference>
<dbReference type="PANTHER" id="PTHR48001">
    <property type="entry name" value="OLFACTORY RECEPTOR"/>
    <property type="match status" value="1"/>
</dbReference>
<dbReference type="GeneID" id="101712615"/>
<evidence type="ECO:0000313" key="16">
    <source>
        <dbReference type="RefSeq" id="XP_004870785.1"/>
    </source>
</evidence>
<reference evidence="16" key="1">
    <citation type="submission" date="2025-08" db="UniProtKB">
        <authorList>
            <consortium name="RefSeq"/>
        </authorList>
    </citation>
    <scope>IDENTIFICATION</scope>
</reference>
<keyword evidence="3 13" id="KW-1003">Cell membrane</keyword>
<feature type="transmembrane region" description="Helical" evidence="13">
    <location>
        <begin position="236"/>
        <end position="259"/>
    </location>
</feature>
<dbReference type="FunFam" id="1.10.1220.70:FF:000001">
    <property type="entry name" value="Olfactory receptor"/>
    <property type="match status" value="1"/>
</dbReference>
<feature type="domain" description="G-protein coupled receptors family 1 profile" evidence="14">
    <location>
        <begin position="41"/>
        <end position="289"/>
    </location>
</feature>
<evidence type="ECO:0000256" key="3">
    <source>
        <dbReference type="ARBA" id="ARBA00022475"/>
    </source>
</evidence>
<comment type="similarity">
    <text evidence="2 12">Belongs to the G-protein coupled receptor 1 family.</text>
</comment>
<keyword evidence="6 13" id="KW-0552">Olfaction</keyword>
<dbReference type="Pfam" id="PF13853">
    <property type="entry name" value="7tm_4"/>
    <property type="match status" value="1"/>
</dbReference>
<evidence type="ECO:0000256" key="7">
    <source>
        <dbReference type="ARBA" id="ARBA00022989"/>
    </source>
</evidence>
<dbReference type="PROSITE" id="PS50262">
    <property type="entry name" value="G_PROTEIN_RECEP_F1_2"/>
    <property type="match status" value="1"/>
</dbReference>
<dbReference type="RefSeq" id="XP_004870785.1">
    <property type="nucleotide sequence ID" value="XM_004870728.2"/>
</dbReference>
<keyword evidence="11 12" id="KW-0807">Transducer</keyword>
<evidence type="ECO:0000256" key="4">
    <source>
        <dbReference type="ARBA" id="ARBA00022606"/>
    </source>
</evidence>
<dbReference type="KEGG" id="hgl:101712615"/>
<keyword evidence="10 12" id="KW-0675">Receptor</keyword>
<comment type="subcellular location">
    <subcellularLocation>
        <location evidence="1 13">Cell membrane</location>
        <topology evidence="1 13">Multi-pass membrane protein</topology>
    </subcellularLocation>
</comment>
<proteinExistence type="inferred from homology"/>
<organism evidence="15 16">
    <name type="scientific">Heterocephalus glaber</name>
    <name type="common">Naked mole rat</name>
    <dbReference type="NCBI Taxonomy" id="10181"/>
    <lineage>
        <taxon>Eukaryota</taxon>
        <taxon>Metazoa</taxon>
        <taxon>Chordata</taxon>
        <taxon>Craniata</taxon>
        <taxon>Vertebrata</taxon>
        <taxon>Euteleostomi</taxon>
        <taxon>Mammalia</taxon>
        <taxon>Eutheria</taxon>
        <taxon>Euarchontoglires</taxon>
        <taxon>Glires</taxon>
        <taxon>Rodentia</taxon>
        <taxon>Hystricomorpha</taxon>
        <taxon>Bathyergidae</taxon>
        <taxon>Heterocephalus</taxon>
    </lineage>
</organism>
<keyword evidence="8 12" id="KW-0297">G-protein coupled receptor</keyword>
<dbReference type="SUPFAM" id="SSF81321">
    <property type="entry name" value="Family A G protein-coupled receptor-like"/>
    <property type="match status" value="1"/>
</dbReference>
<dbReference type="GO" id="GO:0004984">
    <property type="term" value="F:olfactory receptor activity"/>
    <property type="evidence" value="ECO:0007669"/>
    <property type="project" value="InterPro"/>
</dbReference>
<feature type="transmembrane region" description="Helical" evidence="13">
    <location>
        <begin position="132"/>
        <end position="153"/>
    </location>
</feature>
<evidence type="ECO:0000256" key="5">
    <source>
        <dbReference type="ARBA" id="ARBA00022692"/>
    </source>
</evidence>
<gene>
    <name evidence="16" type="primary">LOC101712615</name>
</gene>
<keyword evidence="4 13" id="KW-0716">Sensory transduction</keyword>
<evidence type="ECO:0000256" key="1">
    <source>
        <dbReference type="ARBA" id="ARBA00004651"/>
    </source>
</evidence>
<dbReference type="Gene3D" id="1.20.1070.10">
    <property type="entry name" value="Rhodopsin 7-helix transmembrane proteins"/>
    <property type="match status" value="1"/>
</dbReference>
<keyword evidence="15" id="KW-1185">Reference proteome</keyword>
<evidence type="ECO:0000256" key="6">
    <source>
        <dbReference type="ARBA" id="ARBA00022725"/>
    </source>
</evidence>
<dbReference type="FunFam" id="1.20.1070.10:FF:000009">
    <property type="entry name" value="Olfactory receptor"/>
    <property type="match status" value="1"/>
</dbReference>
<feature type="transmembrane region" description="Helical" evidence="13">
    <location>
        <begin position="271"/>
        <end position="291"/>
    </location>
</feature>
<evidence type="ECO:0000256" key="10">
    <source>
        <dbReference type="ARBA" id="ARBA00023170"/>
    </source>
</evidence>
<dbReference type="GO" id="GO:0004930">
    <property type="term" value="F:G protein-coupled receptor activity"/>
    <property type="evidence" value="ECO:0007669"/>
    <property type="project" value="UniProtKB-KW"/>
</dbReference>
<feature type="transmembrane region" description="Helical" evidence="13">
    <location>
        <begin position="26"/>
        <end position="49"/>
    </location>
</feature>
<evidence type="ECO:0000313" key="15">
    <source>
        <dbReference type="Proteomes" id="UP000694906"/>
    </source>
</evidence>
<evidence type="ECO:0000259" key="14">
    <source>
        <dbReference type="PROSITE" id="PS50262"/>
    </source>
</evidence>
<sequence>MEVRNQTAVSEFVLLGLTDDPELQPLIFSLFLSIYLVTILSNLLIILAVSSDSHLHTPMYNFLSNLSLNDICLSTTTVPKMLVNIQTEDQNITYTGCLTQICLVLVFGAFESCLLAAMAYDRYVAICHPLRYAVIMSTRMCVLLTLSFFISIVDGVLHSLMILSLSFCAKLQIPHFFCEFAQIIRLTCSDTLVDNIVIYVAACIFGGVAVFGIMLSNIHIVSSILRMPSSEGKYRAFSTCGSHLLVVTLFYGTGSGVYISSLITDSSKKAAVASVMYSVVPQMMNPFIYSLRNGDMKKALWKLINRIASLLQYDSSPNLWVLGRSK</sequence>
<dbReference type="InterPro" id="IPR000725">
    <property type="entry name" value="Olfact_rcpt"/>
</dbReference>
<feature type="transmembrane region" description="Helical" evidence="13">
    <location>
        <begin position="196"/>
        <end position="215"/>
    </location>
</feature>
<dbReference type="InterPro" id="IPR017452">
    <property type="entry name" value="GPCR_Rhodpsn_7TM"/>
</dbReference>
<evidence type="ECO:0000256" key="9">
    <source>
        <dbReference type="ARBA" id="ARBA00023136"/>
    </source>
</evidence>
<dbReference type="GO" id="GO:0005886">
    <property type="term" value="C:plasma membrane"/>
    <property type="evidence" value="ECO:0007669"/>
    <property type="project" value="UniProtKB-SubCell"/>
</dbReference>
<evidence type="ECO:0000256" key="2">
    <source>
        <dbReference type="ARBA" id="ARBA00010663"/>
    </source>
</evidence>
<evidence type="ECO:0000256" key="13">
    <source>
        <dbReference type="RuleBase" id="RU363047"/>
    </source>
</evidence>
<dbReference type="Proteomes" id="UP000694906">
    <property type="component" value="Unplaced"/>
</dbReference>
<protein>
    <recommendedName>
        <fullName evidence="13">Olfactory receptor</fullName>
    </recommendedName>
</protein>
<dbReference type="AlphaFoldDB" id="A0AAX6QDE9"/>
<evidence type="ECO:0000256" key="12">
    <source>
        <dbReference type="RuleBase" id="RU000688"/>
    </source>
</evidence>
<keyword evidence="7 13" id="KW-1133">Transmembrane helix</keyword>
<evidence type="ECO:0000256" key="11">
    <source>
        <dbReference type="ARBA" id="ARBA00023224"/>
    </source>
</evidence>
<dbReference type="PROSITE" id="PS00237">
    <property type="entry name" value="G_PROTEIN_RECEP_F1_1"/>
    <property type="match status" value="1"/>
</dbReference>
<name>A0AAX6QDE9_HETGA</name>
<accession>A0AAX6QDE9</accession>
<feature type="transmembrane region" description="Helical" evidence="13">
    <location>
        <begin position="101"/>
        <end position="120"/>
    </location>
</feature>
<keyword evidence="9 13" id="KW-0472">Membrane</keyword>
<dbReference type="PRINTS" id="PR00237">
    <property type="entry name" value="GPCRRHODOPSN"/>
</dbReference>